<dbReference type="EMBL" id="HE573017">
    <property type="protein sequence ID" value="CCC46554.1"/>
    <property type="molecule type" value="Genomic_DNA"/>
</dbReference>
<keyword evidence="5" id="KW-0175">Coiled coil</keyword>
<feature type="compositionally biased region" description="Polar residues" evidence="6">
    <location>
        <begin position="53"/>
        <end position="64"/>
    </location>
</feature>
<dbReference type="VEuPathDB" id="TriTrypDB:TvY486_0102010"/>
<dbReference type="SMART" id="SM00184">
    <property type="entry name" value="RING"/>
    <property type="match status" value="1"/>
</dbReference>
<dbReference type="InterPro" id="IPR013083">
    <property type="entry name" value="Znf_RING/FYVE/PHD"/>
</dbReference>
<dbReference type="PROSITE" id="PS50089">
    <property type="entry name" value="ZF_RING_2"/>
    <property type="match status" value="1"/>
</dbReference>
<reference evidence="8" key="1">
    <citation type="journal article" date="2012" name="Proc. Natl. Acad. Sci. U.S.A.">
        <title>Antigenic diversity is generated by distinct evolutionary mechanisms in African trypanosome species.</title>
        <authorList>
            <person name="Jackson A.P."/>
            <person name="Berry A."/>
            <person name="Aslett M."/>
            <person name="Allison H.C."/>
            <person name="Burton P."/>
            <person name="Vavrova-Anderson J."/>
            <person name="Brown R."/>
            <person name="Browne H."/>
            <person name="Corton N."/>
            <person name="Hauser H."/>
            <person name="Gamble J."/>
            <person name="Gilderthorp R."/>
            <person name="Marcello L."/>
            <person name="McQuillan J."/>
            <person name="Otto T.D."/>
            <person name="Quail M.A."/>
            <person name="Sanders M.J."/>
            <person name="van Tonder A."/>
            <person name="Ginger M.L."/>
            <person name="Field M.C."/>
            <person name="Barry J.D."/>
            <person name="Hertz-Fowler C."/>
            <person name="Berriman M."/>
        </authorList>
    </citation>
    <scope>NUCLEOTIDE SEQUENCE</scope>
    <source>
        <strain evidence="8">Y486</strain>
    </source>
</reference>
<dbReference type="SUPFAM" id="SSF57850">
    <property type="entry name" value="RING/U-box"/>
    <property type="match status" value="1"/>
</dbReference>
<keyword evidence="2 4" id="KW-0863">Zinc-finger</keyword>
<evidence type="ECO:0000256" key="6">
    <source>
        <dbReference type="SAM" id="MobiDB-lite"/>
    </source>
</evidence>
<dbReference type="OMA" id="NEIHEME"/>
<evidence type="ECO:0000313" key="8">
    <source>
        <dbReference type="EMBL" id="CCC46554.1"/>
    </source>
</evidence>
<sequence>MPNAARLVSRTQNSHVGRQLAPGSGMLANSRNNTHSGMSNGVDRDGNVLPSIVSRSSTSPLSMPNVQQQYTDASLQELLQVVETQRHELQRRSDSVNAVQRNFERLSEMYKSDREELERLRAGAVAVENERVALETLRAELESKIALMDEQLKESENEKEKLREEMKEMQQLHQEEREKVEEKLKHKTRELLDAQRKVAQFVAEVRGRVVSFSIPCPKLSNIAASNMVEASQDGGFKKCDIASVLHEAWECVDAVFVAWREARLKDEQEGGRTELSTSMETLGRSLVTFETPLRESVAAMESMQREDFEAFFNIGLAHLKEQNRFAVELQTLHTKLLSMKSEAEGEQRTQSEEILSMKNELTTLKKQLQEVRQKEEDKERLLGRLQEEREAAIRELEQEHKEREGLRLELEQLREVLDKTESDLRTKMEAARNTHDKELKEQQRLHDLALQEQRSKMEYACEVLRHEFQESLEAREKEMRELLSAAERGALEPATETESAIASERKLFKEKLLFAEQLQVKNFEQLEEIGRRGIVAEEAGVYNALGERKREAYMAFMSSAEATATLAASLYAIEAKESAARLEVTWPLVYSDWQLVVEDFLKLSCQLQTQHNERKIRESYASRYVCAERFRNVEGKLEEALQQLRGAMEANEGLIKEKMELVEQLRASEEHANAKPVPRVMTRKLTAALQRLVVAEEATESAFSCSVCMQLYRKPATCVPCGHTFCEDCLLQHPRNKAGSKNMTEGPGAAEQVSEGGSVVRKKVRYCPECSFNNCSSAIRVKTLDALTGNFFYRQEDMNFIRRAVEEMGKCHSTDTHAAEAVVEIMADKSHTSSNNFVCL</sequence>
<dbReference type="Pfam" id="PF13445">
    <property type="entry name" value="zf-RING_UBOX"/>
    <property type="match status" value="1"/>
</dbReference>
<organism evidence="8">
    <name type="scientific">Trypanosoma vivax (strain Y486)</name>
    <dbReference type="NCBI Taxonomy" id="1055687"/>
    <lineage>
        <taxon>Eukaryota</taxon>
        <taxon>Discoba</taxon>
        <taxon>Euglenozoa</taxon>
        <taxon>Kinetoplastea</taxon>
        <taxon>Metakinetoplastina</taxon>
        <taxon>Trypanosomatida</taxon>
        <taxon>Trypanosomatidae</taxon>
        <taxon>Trypanosoma</taxon>
        <taxon>Duttonella</taxon>
    </lineage>
</organism>
<evidence type="ECO:0000256" key="2">
    <source>
        <dbReference type="ARBA" id="ARBA00022771"/>
    </source>
</evidence>
<keyword evidence="1" id="KW-0479">Metal-binding</keyword>
<feature type="coiled-coil region" evidence="5">
    <location>
        <begin position="96"/>
        <end position="197"/>
    </location>
</feature>
<feature type="coiled-coil region" evidence="5">
    <location>
        <begin position="354"/>
        <end position="430"/>
    </location>
</feature>
<evidence type="ECO:0000256" key="5">
    <source>
        <dbReference type="SAM" id="Coils"/>
    </source>
</evidence>
<gene>
    <name evidence="8" type="ORF">TVY486_0102010</name>
</gene>
<evidence type="ECO:0000256" key="4">
    <source>
        <dbReference type="PROSITE-ProRule" id="PRU00175"/>
    </source>
</evidence>
<dbReference type="AlphaFoldDB" id="G0TRI9"/>
<keyword evidence="3" id="KW-0862">Zinc</keyword>
<evidence type="ECO:0000256" key="1">
    <source>
        <dbReference type="ARBA" id="ARBA00022723"/>
    </source>
</evidence>
<accession>G0TRI9</accession>
<feature type="coiled-coil region" evidence="5">
    <location>
        <begin position="630"/>
        <end position="671"/>
    </location>
</feature>
<dbReference type="InterPro" id="IPR001841">
    <property type="entry name" value="Znf_RING"/>
</dbReference>
<dbReference type="PROSITE" id="PS00518">
    <property type="entry name" value="ZF_RING_1"/>
    <property type="match status" value="1"/>
</dbReference>
<feature type="compositionally biased region" description="Polar residues" evidence="6">
    <location>
        <begin position="27"/>
        <end position="39"/>
    </location>
</feature>
<protein>
    <recommendedName>
        <fullName evidence="7">RING-type domain-containing protein</fullName>
    </recommendedName>
</protein>
<proteinExistence type="predicted"/>
<evidence type="ECO:0000259" key="7">
    <source>
        <dbReference type="PROSITE" id="PS50089"/>
    </source>
</evidence>
<feature type="region of interest" description="Disordered" evidence="6">
    <location>
        <begin position="1"/>
        <end position="64"/>
    </location>
</feature>
<dbReference type="InterPro" id="IPR027370">
    <property type="entry name" value="Znf-RING_euk"/>
</dbReference>
<feature type="domain" description="RING-type" evidence="7">
    <location>
        <begin position="705"/>
        <end position="771"/>
    </location>
</feature>
<evidence type="ECO:0000256" key="3">
    <source>
        <dbReference type="ARBA" id="ARBA00022833"/>
    </source>
</evidence>
<name>G0TRI9_TRYVY</name>
<dbReference type="Gene3D" id="3.30.40.10">
    <property type="entry name" value="Zinc/RING finger domain, C3HC4 (zinc finger)"/>
    <property type="match status" value="1"/>
</dbReference>
<dbReference type="GO" id="GO:0008270">
    <property type="term" value="F:zinc ion binding"/>
    <property type="evidence" value="ECO:0007669"/>
    <property type="project" value="UniProtKB-KW"/>
</dbReference>
<dbReference type="InterPro" id="IPR017907">
    <property type="entry name" value="Znf_RING_CS"/>
</dbReference>